<evidence type="ECO:0000313" key="2">
    <source>
        <dbReference type="EMBL" id="QJT10109.1"/>
    </source>
</evidence>
<dbReference type="InterPro" id="IPR017972">
    <property type="entry name" value="Cyt_P450_CS"/>
</dbReference>
<dbReference type="Proteomes" id="UP000503251">
    <property type="component" value="Chromosome"/>
</dbReference>
<feature type="transmembrane region" description="Helical" evidence="1">
    <location>
        <begin position="53"/>
        <end position="75"/>
    </location>
</feature>
<proteinExistence type="predicted"/>
<keyword evidence="5" id="KW-1185">Reference proteome</keyword>
<dbReference type="AlphaFoldDB" id="A0A6P1ZJP4"/>
<name>A0A6P1ZJP4_9BACT</name>
<dbReference type="Gene3D" id="2.30.30.60">
    <property type="match status" value="1"/>
</dbReference>
<keyword evidence="1" id="KW-0812">Transmembrane</keyword>
<dbReference type="PANTHER" id="PTHR30566">
    <property type="entry name" value="YNAI-RELATED MECHANOSENSITIVE ION CHANNEL"/>
    <property type="match status" value="1"/>
</dbReference>
<dbReference type="PANTHER" id="PTHR30566:SF5">
    <property type="entry name" value="MECHANOSENSITIVE ION CHANNEL PROTEIN 1, MITOCHONDRIAL-RELATED"/>
    <property type="match status" value="1"/>
</dbReference>
<dbReference type="GO" id="GO:0005506">
    <property type="term" value="F:iron ion binding"/>
    <property type="evidence" value="ECO:0007669"/>
    <property type="project" value="InterPro"/>
</dbReference>
<dbReference type="PROSITE" id="PS00086">
    <property type="entry name" value="CYTOCHROME_P450"/>
    <property type="match status" value="1"/>
</dbReference>
<reference evidence="2 5" key="2">
    <citation type="submission" date="2019-04" db="EMBL/GenBank/DDBJ databases">
        <title>Isolation and culture of sulfate reducing bacteria from the cold seep of the South China Sea.</title>
        <authorList>
            <person name="Sun C."/>
            <person name="Liu R."/>
        </authorList>
    </citation>
    <scope>NUCLEOTIDE SEQUENCE [LARGE SCALE GENOMIC DNA]</scope>
    <source>
        <strain evidence="2 5">CS1</strain>
    </source>
</reference>
<dbReference type="InterPro" id="IPR023408">
    <property type="entry name" value="MscS_beta-dom_sf"/>
</dbReference>
<dbReference type="GO" id="GO:0016705">
    <property type="term" value="F:oxidoreductase activity, acting on paired donors, with incorporation or reduction of molecular oxygen"/>
    <property type="evidence" value="ECO:0007669"/>
    <property type="project" value="InterPro"/>
</dbReference>
<dbReference type="RefSeq" id="WP_144234106.1">
    <property type="nucleotide sequence ID" value="NZ_CP039543.1"/>
</dbReference>
<sequence length="285" mass="32243">MDINEIHQWFSGMPSWAENIILSLIAVVVVLVVKRLLLAMVRPTEEDIKFRFVIENGLSITSSVAIILAMVFIWLDGFKPLFTVLGLIAAGLTISSKEVVMSFLGFFALVTRDHFGIGDRVCVGDNIWGDVTGKGILFFTVLEISQDIQGQSTGRLIRVPNMVVFTHPVINATKGFDAVWHEIPIRVTPDSDWRELKTIMRHAADDWLERSHLDLDKLQRKMQRAQVTFRVRRPGVYVSVGNGTINVTVRYLCPARQRRDSEHEITEQILAGIEENANIRLLGEY</sequence>
<organism evidence="3 4">
    <name type="scientific">Oceanidesulfovibrio marinus</name>
    <dbReference type="NCBI Taxonomy" id="370038"/>
    <lineage>
        <taxon>Bacteria</taxon>
        <taxon>Pseudomonadati</taxon>
        <taxon>Thermodesulfobacteriota</taxon>
        <taxon>Desulfovibrionia</taxon>
        <taxon>Desulfovibrionales</taxon>
        <taxon>Desulfovibrionaceae</taxon>
        <taxon>Oceanidesulfovibrio</taxon>
    </lineage>
</organism>
<dbReference type="EMBL" id="CP039543">
    <property type="protein sequence ID" value="QJT10109.1"/>
    <property type="molecule type" value="Genomic_DNA"/>
</dbReference>
<dbReference type="EMBL" id="QMIF01000002">
    <property type="protein sequence ID" value="TVM35776.1"/>
    <property type="molecule type" value="Genomic_DNA"/>
</dbReference>
<evidence type="ECO:0000313" key="5">
    <source>
        <dbReference type="Proteomes" id="UP000503251"/>
    </source>
</evidence>
<evidence type="ECO:0000313" key="4">
    <source>
        <dbReference type="Proteomes" id="UP000434052"/>
    </source>
</evidence>
<feature type="transmembrane region" description="Helical" evidence="1">
    <location>
        <begin position="81"/>
        <end position="110"/>
    </location>
</feature>
<evidence type="ECO:0000256" key="1">
    <source>
        <dbReference type="SAM" id="Phobius"/>
    </source>
</evidence>
<dbReference type="SUPFAM" id="SSF50182">
    <property type="entry name" value="Sm-like ribonucleoproteins"/>
    <property type="match status" value="1"/>
</dbReference>
<gene>
    <name evidence="3" type="ORF">DQK91_03685</name>
    <name evidence="2" type="ORF">E8L03_14745</name>
</gene>
<evidence type="ECO:0000313" key="3">
    <source>
        <dbReference type="EMBL" id="TVM35776.1"/>
    </source>
</evidence>
<protein>
    <submittedName>
        <fullName evidence="2">Mechanosensitive ion channel family protein</fullName>
    </submittedName>
    <submittedName>
        <fullName evidence="3">Mechanosensitive ion channel protein MscS</fullName>
    </submittedName>
</protein>
<accession>A0A6P1ZJP4</accession>
<dbReference type="InterPro" id="IPR010920">
    <property type="entry name" value="LSM_dom_sf"/>
</dbReference>
<keyword evidence="1" id="KW-1133">Transmembrane helix</keyword>
<reference evidence="3 4" key="1">
    <citation type="submission" date="2018-06" db="EMBL/GenBank/DDBJ databases">
        <title>Complete genome of Desulfovibrio marinus P48SEP.</title>
        <authorList>
            <person name="Crispim J.S."/>
            <person name="Vidigal P.M.P."/>
            <person name="Silva L.C.F."/>
            <person name="Araujo L.C."/>
            <person name="Laguardia C.N."/>
            <person name="Dias R.S."/>
            <person name="Sousa M.P."/>
            <person name="Paula S.O."/>
            <person name="Silva C."/>
        </authorList>
    </citation>
    <scope>NUCLEOTIDE SEQUENCE [LARGE SCALE GENOMIC DNA]</scope>
    <source>
        <strain evidence="3 4">P48SEP</strain>
    </source>
</reference>
<feature type="transmembrane region" description="Helical" evidence="1">
    <location>
        <begin position="20"/>
        <end position="41"/>
    </location>
</feature>
<dbReference type="Proteomes" id="UP000434052">
    <property type="component" value="Unassembled WGS sequence"/>
</dbReference>
<dbReference type="OrthoDB" id="9780668at2"/>
<keyword evidence="1" id="KW-0472">Membrane</keyword>